<dbReference type="InterPro" id="IPR040686">
    <property type="entry name" value="PurK_C"/>
</dbReference>
<evidence type="ECO:0000259" key="7">
    <source>
        <dbReference type="PROSITE" id="PS50975"/>
    </source>
</evidence>
<organism evidence="8 9">
    <name type="scientific">Roseitalea porphyridii</name>
    <dbReference type="NCBI Taxonomy" id="1852022"/>
    <lineage>
        <taxon>Bacteria</taxon>
        <taxon>Pseudomonadati</taxon>
        <taxon>Pseudomonadota</taxon>
        <taxon>Alphaproteobacteria</taxon>
        <taxon>Hyphomicrobiales</taxon>
        <taxon>Ahrensiaceae</taxon>
        <taxon>Roseitalea</taxon>
    </lineage>
</organism>
<comment type="catalytic activity">
    <reaction evidence="5 6">
        <text>5-amino-1-(5-phospho-beta-D-ribosyl)imidazole + hydrogencarbonate + ATP = 5-carboxyamino-1-(5-phospho-D-ribosyl)imidazole + ADP + phosphate + 2 H(+)</text>
        <dbReference type="Rhea" id="RHEA:19317"/>
        <dbReference type="ChEBI" id="CHEBI:15378"/>
        <dbReference type="ChEBI" id="CHEBI:17544"/>
        <dbReference type="ChEBI" id="CHEBI:30616"/>
        <dbReference type="ChEBI" id="CHEBI:43474"/>
        <dbReference type="ChEBI" id="CHEBI:58730"/>
        <dbReference type="ChEBI" id="CHEBI:137981"/>
        <dbReference type="ChEBI" id="CHEBI:456216"/>
        <dbReference type="EC" id="6.3.4.18"/>
    </reaction>
</comment>
<evidence type="ECO:0000256" key="3">
    <source>
        <dbReference type="ARBA" id="ARBA00022755"/>
    </source>
</evidence>
<feature type="binding site" evidence="5">
    <location>
        <begin position="286"/>
        <end position="287"/>
    </location>
    <ligand>
        <name>ATP</name>
        <dbReference type="ChEBI" id="CHEBI:30616"/>
    </ligand>
</feature>
<proteinExistence type="inferred from homology"/>
<dbReference type="InterPro" id="IPR011054">
    <property type="entry name" value="Rudment_hybrid_motif"/>
</dbReference>
<keyword evidence="1 5" id="KW-0436">Ligase</keyword>
<comment type="similarity">
    <text evidence="5 6">Belongs to the PurK/PurT family.</text>
</comment>
<keyword evidence="3 5" id="KW-0658">Purine biosynthesis</keyword>
<comment type="function">
    <text evidence="5">Catalyzes the ATP-dependent conversion of 5-aminoimidazole ribonucleotide (AIR) and HCO(3)(-) to N5-carboxyaminoimidazole ribonucleotide (N5-CAIR).</text>
</comment>
<dbReference type="SUPFAM" id="SSF52440">
    <property type="entry name" value="PreATP-grasp domain"/>
    <property type="match status" value="1"/>
</dbReference>
<dbReference type="EC" id="6.3.4.18" evidence="5 6"/>
<dbReference type="Pfam" id="PF02222">
    <property type="entry name" value="ATP-grasp"/>
    <property type="match status" value="1"/>
</dbReference>
<evidence type="ECO:0000256" key="6">
    <source>
        <dbReference type="RuleBase" id="RU361200"/>
    </source>
</evidence>
<dbReference type="GO" id="GO:0005829">
    <property type="term" value="C:cytosol"/>
    <property type="evidence" value="ECO:0007669"/>
    <property type="project" value="TreeGrafter"/>
</dbReference>
<dbReference type="GO" id="GO:0046872">
    <property type="term" value="F:metal ion binding"/>
    <property type="evidence" value="ECO:0007669"/>
    <property type="project" value="InterPro"/>
</dbReference>
<protein>
    <recommendedName>
        <fullName evidence="5 6">N5-carboxyaminoimidazole ribonucleotide synthase</fullName>
        <shortName evidence="5 6">N5-CAIR synthase</shortName>
        <ecNumber evidence="5 6">6.3.4.18</ecNumber>
    </recommendedName>
    <alternativeName>
        <fullName evidence="5 6">5-(carboxyamino)imidazole ribonucleotide synthetase</fullName>
    </alternativeName>
</protein>
<comment type="pathway">
    <text evidence="5 6">Purine metabolism; IMP biosynthesis via de novo pathway; 5-amino-1-(5-phospho-D-ribosyl)imidazole-4-carboxylate from 5-amino-1-(5-phospho-D-ribosyl)imidazole (N5-CAIR route): step 1/2.</text>
</comment>
<sequence>MARRAGRKGRARTGDRRLMLARGATIGLLGGGQLGRMLAEAAARLGFHVIVLDPNADCPAARFCDRHIVAGYDDSAALDELAERCDVATFEFENIDLGALEYLSGRIPVHPDAWALRVTQDRLTEKTFLRETGIDTAPFRAVDGARQLEMALADIDGGGAILKTRRFGYDGKGQIRFGHGADDPAPEEAMARIGGAPSILEGFVDFACEISVVVTRGRDGTVHEFEPARNDHEGGILARSTVPCGLDSIIMADAMEKTRALATRLRYVGTLALEFFVMDDGTLIANEIAPRVHNSGHWTEAACSVSQFEQHIRAIAGWPLAESYRHSDCVMTNLIGDAIDDLPQWARDGAVRVNDYGKAETRAGRKMGHVVRLVPR</sequence>
<evidence type="ECO:0000313" key="9">
    <source>
        <dbReference type="Proteomes" id="UP000293719"/>
    </source>
</evidence>
<dbReference type="SUPFAM" id="SSF51246">
    <property type="entry name" value="Rudiment single hybrid motif"/>
    <property type="match status" value="1"/>
</dbReference>
<dbReference type="NCBIfam" id="NF004679">
    <property type="entry name" value="PRK06019.1-5"/>
    <property type="match status" value="1"/>
</dbReference>
<feature type="binding site" evidence="5">
    <location>
        <begin position="201"/>
        <end position="204"/>
    </location>
    <ligand>
        <name>ATP</name>
        <dbReference type="ChEBI" id="CHEBI:30616"/>
    </ligand>
</feature>
<feature type="binding site" evidence="5">
    <location>
        <position position="209"/>
    </location>
    <ligand>
        <name>ATP</name>
        <dbReference type="ChEBI" id="CHEBI:30616"/>
    </ligand>
</feature>
<dbReference type="InterPro" id="IPR011761">
    <property type="entry name" value="ATP-grasp"/>
</dbReference>
<keyword evidence="4 5" id="KW-0067">ATP-binding</keyword>
<dbReference type="GO" id="GO:0006189">
    <property type="term" value="P:'de novo' IMP biosynthetic process"/>
    <property type="evidence" value="ECO:0007669"/>
    <property type="project" value="UniProtKB-UniRule"/>
</dbReference>
<gene>
    <name evidence="5 6" type="primary">purK</name>
    <name evidence="8" type="ORF">E0E05_14635</name>
</gene>
<comment type="function">
    <text evidence="6">Catalyzes the ATP-dependent conversion of 5-aminoimidazole ribonucleotide (AIR) and HCO(3)- to N5-carboxyaminoimidazole ribonucleotide (N5-CAIR).</text>
</comment>
<dbReference type="InterPro" id="IPR005875">
    <property type="entry name" value="PurK"/>
</dbReference>
<dbReference type="NCBIfam" id="TIGR01161">
    <property type="entry name" value="purK"/>
    <property type="match status" value="1"/>
</dbReference>
<dbReference type="Gene3D" id="3.30.470.20">
    <property type="entry name" value="ATP-grasp fold, B domain"/>
    <property type="match status" value="1"/>
</dbReference>
<dbReference type="PROSITE" id="PS50975">
    <property type="entry name" value="ATP_GRASP"/>
    <property type="match status" value="1"/>
</dbReference>
<keyword evidence="9" id="KW-1185">Reference proteome</keyword>
<dbReference type="InterPro" id="IPR013815">
    <property type="entry name" value="ATP_grasp_subdomain_1"/>
</dbReference>
<name>A0A4P6V495_9HYPH</name>
<keyword evidence="2 5" id="KW-0547">Nucleotide-binding</keyword>
<dbReference type="Gene3D" id="3.30.1490.20">
    <property type="entry name" value="ATP-grasp fold, A domain"/>
    <property type="match status" value="1"/>
</dbReference>
<dbReference type="NCBIfam" id="NF004676">
    <property type="entry name" value="PRK06019.1-2"/>
    <property type="match status" value="1"/>
</dbReference>
<evidence type="ECO:0000256" key="2">
    <source>
        <dbReference type="ARBA" id="ARBA00022741"/>
    </source>
</evidence>
<comment type="subunit">
    <text evidence="5 6">Homodimer.</text>
</comment>
<dbReference type="EMBL" id="CP036532">
    <property type="protein sequence ID" value="QBK31733.1"/>
    <property type="molecule type" value="Genomic_DNA"/>
</dbReference>
<dbReference type="InterPro" id="IPR016185">
    <property type="entry name" value="PreATP-grasp_dom_sf"/>
</dbReference>
<evidence type="ECO:0000256" key="4">
    <source>
        <dbReference type="ARBA" id="ARBA00022840"/>
    </source>
</evidence>
<dbReference type="Gene3D" id="3.40.50.20">
    <property type="match status" value="1"/>
</dbReference>
<reference evidence="8 9" key="1">
    <citation type="journal article" date="2017" name="Int. J. Syst. Evol. Microbiol.">
        <title>Roseitalea porphyridii gen. nov., sp. nov., isolated from a red alga, and reclassification of Hoeflea suaedae Chung et al. 2013 as Pseudohoeflea suaedae gen. nov., comb. nov.</title>
        <authorList>
            <person name="Hyeon J.W."/>
            <person name="Jeong S.E."/>
            <person name="Baek K."/>
            <person name="Jeon C.O."/>
        </authorList>
    </citation>
    <scope>NUCLEOTIDE SEQUENCE [LARGE SCALE GENOMIC DNA]</scope>
    <source>
        <strain evidence="8 9">MA7-20</strain>
    </source>
</reference>
<dbReference type="Proteomes" id="UP000293719">
    <property type="component" value="Chromosome"/>
</dbReference>
<evidence type="ECO:0000256" key="5">
    <source>
        <dbReference type="HAMAP-Rule" id="MF_01928"/>
    </source>
</evidence>
<dbReference type="SUPFAM" id="SSF56059">
    <property type="entry name" value="Glutathione synthetase ATP-binding domain-like"/>
    <property type="match status" value="1"/>
</dbReference>
<dbReference type="HAMAP" id="MF_01928">
    <property type="entry name" value="PurK"/>
    <property type="match status" value="1"/>
</dbReference>
<dbReference type="PANTHER" id="PTHR11609:SF5">
    <property type="entry name" value="PHOSPHORIBOSYLAMINOIMIDAZOLE CARBOXYLASE"/>
    <property type="match status" value="1"/>
</dbReference>
<feature type="binding site" evidence="5">
    <location>
        <position position="163"/>
    </location>
    <ligand>
        <name>ATP</name>
        <dbReference type="ChEBI" id="CHEBI:30616"/>
    </ligand>
</feature>
<dbReference type="OrthoDB" id="9804625at2"/>
<feature type="binding site" evidence="5">
    <location>
        <position position="122"/>
    </location>
    <ligand>
        <name>ATP</name>
        <dbReference type="ChEBI" id="CHEBI:30616"/>
    </ligand>
</feature>
<dbReference type="Pfam" id="PF17769">
    <property type="entry name" value="PurK_C"/>
    <property type="match status" value="1"/>
</dbReference>
<evidence type="ECO:0000256" key="1">
    <source>
        <dbReference type="ARBA" id="ARBA00022598"/>
    </source>
</evidence>
<dbReference type="InterPro" id="IPR054350">
    <property type="entry name" value="PurT/PurK_preATP-grasp"/>
</dbReference>
<evidence type="ECO:0000313" key="8">
    <source>
        <dbReference type="EMBL" id="QBK31733.1"/>
    </source>
</evidence>
<dbReference type="AlphaFoldDB" id="A0A4P6V495"/>
<dbReference type="UniPathway" id="UPA00074">
    <property type="reaction ID" value="UER00942"/>
</dbReference>
<dbReference type="GO" id="GO:0004638">
    <property type="term" value="F:phosphoribosylaminoimidazole carboxylase activity"/>
    <property type="evidence" value="ECO:0007669"/>
    <property type="project" value="InterPro"/>
</dbReference>
<dbReference type="PANTHER" id="PTHR11609">
    <property type="entry name" value="PURINE BIOSYNTHESIS PROTEIN 6/7, PUR6/7"/>
    <property type="match status" value="1"/>
</dbReference>
<dbReference type="GO" id="GO:0034028">
    <property type="term" value="F:5-(carboxyamino)imidazole ribonucleotide synthase activity"/>
    <property type="evidence" value="ECO:0007669"/>
    <property type="project" value="UniProtKB-UniRule"/>
</dbReference>
<dbReference type="KEGG" id="rpod:E0E05_14635"/>
<dbReference type="Pfam" id="PF22660">
    <property type="entry name" value="RS_preATP-grasp-like"/>
    <property type="match status" value="1"/>
</dbReference>
<dbReference type="FunFam" id="3.40.50.20:FF:000016">
    <property type="entry name" value="N5-carboxyaminoimidazole ribonucleotide synthase"/>
    <property type="match status" value="1"/>
</dbReference>
<feature type="binding site" evidence="5">
    <location>
        <begin position="168"/>
        <end position="174"/>
    </location>
    <ligand>
        <name>ATP</name>
        <dbReference type="ChEBI" id="CHEBI:30616"/>
    </ligand>
</feature>
<dbReference type="InterPro" id="IPR003135">
    <property type="entry name" value="ATP-grasp_carboxylate-amine"/>
</dbReference>
<dbReference type="GO" id="GO:0005524">
    <property type="term" value="F:ATP binding"/>
    <property type="evidence" value="ECO:0007669"/>
    <property type="project" value="UniProtKB-UniRule"/>
</dbReference>
<feature type="domain" description="ATP-grasp" evidence="7">
    <location>
        <begin position="126"/>
        <end position="316"/>
    </location>
</feature>
<feature type="binding site" evidence="5">
    <location>
        <position position="232"/>
    </location>
    <ligand>
        <name>ATP</name>
        <dbReference type="ChEBI" id="CHEBI:30616"/>
    </ligand>
</feature>
<accession>A0A4P6V495</accession>